<gene>
    <name evidence="3" type="ORF">MYF79_20330</name>
</gene>
<dbReference type="PANTHER" id="PTHR44520:SF2">
    <property type="entry name" value="RESPONSE REGULATOR RCP1"/>
    <property type="match status" value="1"/>
</dbReference>
<dbReference type="RefSeq" id="WP_247809549.1">
    <property type="nucleotide sequence ID" value="NZ_CP095855.1"/>
</dbReference>
<dbReference type="Pfam" id="PF00072">
    <property type="entry name" value="Response_reg"/>
    <property type="match status" value="1"/>
</dbReference>
<accession>A0ABY4HXV8</accession>
<proteinExistence type="predicted"/>
<evidence type="ECO:0000313" key="4">
    <source>
        <dbReference type="Proteomes" id="UP000830198"/>
    </source>
</evidence>
<dbReference type="SMART" id="SM00448">
    <property type="entry name" value="REC"/>
    <property type="match status" value="1"/>
</dbReference>
<protein>
    <submittedName>
        <fullName evidence="3">Response regulator</fullName>
    </submittedName>
</protein>
<evidence type="ECO:0000256" key="1">
    <source>
        <dbReference type="PROSITE-ProRule" id="PRU00169"/>
    </source>
</evidence>
<evidence type="ECO:0000259" key="2">
    <source>
        <dbReference type="PROSITE" id="PS50110"/>
    </source>
</evidence>
<sequence length="142" mass="16489">MPDISLPVILMLEHDPDDRFLTTTVFEEQQYQVQLEFINTSKALFTYLEQCRLSGQPYPAVILINLNITPQDGKEVLKQLKADMEYRHLPVVILSESNDPKIAKECYALGASSFVQKPDAFDRTNEKIRNFFKYWFETVVLP</sequence>
<dbReference type="Gene3D" id="3.40.50.2300">
    <property type="match status" value="1"/>
</dbReference>
<name>A0ABY4HXV8_CHIFI</name>
<dbReference type="SUPFAM" id="SSF52172">
    <property type="entry name" value="CheY-like"/>
    <property type="match status" value="1"/>
</dbReference>
<comment type="caution">
    <text evidence="1">Lacks conserved residue(s) required for the propagation of feature annotation.</text>
</comment>
<reference evidence="3 4" key="1">
    <citation type="submission" date="2022-04" db="EMBL/GenBank/DDBJ databases">
        <title>The arsenic-methylating capacity of Chitinophaga filiformis YT5 during chitin decomposition.</title>
        <authorList>
            <person name="Chen G."/>
            <person name="Liang Y."/>
        </authorList>
    </citation>
    <scope>NUCLEOTIDE SEQUENCE [LARGE SCALE GENOMIC DNA]</scope>
    <source>
        <strain evidence="3 4">YT5</strain>
    </source>
</reference>
<dbReference type="PROSITE" id="PS50110">
    <property type="entry name" value="RESPONSE_REGULATORY"/>
    <property type="match status" value="1"/>
</dbReference>
<dbReference type="PANTHER" id="PTHR44520">
    <property type="entry name" value="RESPONSE REGULATOR RCP1-RELATED"/>
    <property type="match status" value="1"/>
</dbReference>
<dbReference type="EMBL" id="CP095855">
    <property type="protein sequence ID" value="UPK67291.1"/>
    <property type="molecule type" value="Genomic_DNA"/>
</dbReference>
<dbReference type="InterPro" id="IPR052893">
    <property type="entry name" value="TCS_response_regulator"/>
</dbReference>
<dbReference type="Proteomes" id="UP000830198">
    <property type="component" value="Chromosome"/>
</dbReference>
<organism evidence="3 4">
    <name type="scientific">Chitinophaga filiformis</name>
    <name type="common">Myxococcus filiformis</name>
    <name type="synonym">Flexibacter filiformis</name>
    <dbReference type="NCBI Taxonomy" id="104663"/>
    <lineage>
        <taxon>Bacteria</taxon>
        <taxon>Pseudomonadati</taxon>
        <taxon>Bacteroidota</taxon>
        <taxon>Chitinophagia</taxon>
        <taxon>Chitinophagales</taxon>
        <taxon>Chitinophagaceae</taxon>
        <taxon>Chitinophaga</taxon>
    </lineage>
</organism>
<evidence type="ECO:0000313" key="3">
    <source>
        <dbReference type="EMBL" id="UPK67291.1"/>
    </source>
</evidence>
<dbReference type="InterPro" id="IPR011006">
    <property type="entry name" value="CheY-like_superfamily"/>
</dbReference>
<feature type="domain" description="Response regulatory" evidence="2">
    <location>
        <begin position="8"/>
        <end position="132"/>
    </location>
</feature>
<dbReference type="InterPro" id="IPR001789">
    <property type="entry name" value="Sig_transdc_resp-reg_receiver"/>
</dbReference>
<keyword evidence="4" id="KW-1185">Reference proteome</keyword>